<dbReference type="RefSeq" id="WP_039139093.1">
    <property type="nucleotide sequence ID" value="NZ_JSVC01000009.1"/>
</dbReference>
<dbReference type="InterPro" id="IPR051312">
    <property type="entry name" value="Diverse_Substr_Oxidored"/>
</dbReference>
<dbReference type="InterPro" id="IPR005107">
    <property type="entry name" value="CO_DH_flav_C"/>
</dbReference>
<dbReference type="FunFam" id="3.30.465.10:FF:000017">
    <property type="entry name" value="Xanthine dehydrogenase, FAD binding subunit"/>
    <property type="match status" value="1"/>
</dbReference>
<dbReference type="SUPFAM" id="SSF55447">
    <property type="entry name" value="CO dehydrogenase flavoprotein C-terminal domain-like"/>
    <property type="match status" value="1"/>
</dbReference>
<dbReference type="Gene3D" id="3.30.465.10">
    <property type="match status" value="1"/>
</dbReference>
<dbReference type="Gene3D" id="3.30.43.10">
    <property type="entry name" value="Uridine Diphospho-n-acetylenolpyruvylglucosamine Reductase, domain 2"/>
    <property type="match status" value="1"/>
</dbReference>
<dbReference type="AlphaFoldDB" id="A0A0C1L4E2"/>
<evidence type="ECO:0000256" key="3">
    <source>
        <dbReference type="ARBA" id="ARBA00023002"/>
    </source>
</evidence>
<evidence type="ECO:0000313" key="5">
    <source>
        <dbReference type="EMBL" id="KIC94992.1"/>
    </source>
</evidence>
<protein>
    <submittedName>
        <fullName evidence="5">Carbon monoxide dehydrogenase</fullName>
    </submittedName>
</protein>
<keyword evidence="6" id="KW-1185">Reference proteome</keyword>
<name>A0A0C1L4E2_9BACT</name>
<evidence type="ECO:0000313" key="6">
    <source>
        <dbReference type="Proteomes" id="UP000031408"/>
    </source>
</evidence>
<dbReference type="PANTHER" id="PTHR42659:SF2">
    <property type="entry name" value="XANTHINE DEHYDROGENASE SUBUNIT C-RELATED"/>
    <property type="match status" value="1"/>
</dbReference>
<dbReference type="InterPro" id="IPR016166">
    <property type="entry name" value="FAD-bd_PCMH"/>
</dbReference>
<dbReference type="InterPro" id="IPR016169">
    <property type="entry name" value="FAD-bd_PCMH_sub2"/>
</dbReference>
<evidence type="ECO:0000256" key="2">
    <source>
        <dbReference type="ARBA" id="ARBA00022827"/>
    </source>
</evidence>
<dbReference type="InterPro" id="IPR036318">
    <property type="entry name" value="FAD-bd_PCMH-like_sf"/>
</dbReference>
<dbReference type="Pfam" id="PF00941">
    <property type="entry name" value="FAD_binding_5"/>
    <property type="match status" value="1"/>
</dbReference>
<dbReference type="GO" id="GO:0016491">
    <property type="term" value="F:oxidoreductase activity"/>
    <property type="evidence" value="ECO:0007669"/>
    <property type="project" value="UniProtKB-KW"/>
</dbReference>
<accession>A0A0C1L4E2</accession>
<dbReference type="InterPro" id="IPR016167">
    <property type="entry name" value="FAD-bd_PCMH_sub1"/>
</dbReference>
<evidence type="ECO:0000256" key="1">
    <source>
        <dbReference type="ARBA" id="ARBA00022630"/>
    </source>
</evidence>
<dbReference type="Proteomes" id="UP000031408">
    <property type="component" value="Unassembled WGS sequence"/>
</dbReference>
<gene>
    <name evidence="5" type="ORF">OI18_08890</name>
</gene>
<dbReference type="Gene3D" id="3.30.390.50">
    <property type="entry name" value="CO dehydrogenase flavoprotein, C-terminal domain"/>
    <property type="match status" value="1"/>
</dbReference>
<feature type="domain" description="FAD-binding PCMH-type" evidence="4">
    <location>
        <begin position="1"/>
        <end position="175"/>
    </location>
</feature>
<dbReference type="STRING" id="1349421.OI18_08890"/>
<dbReference type="PROSITE" id="PS51387">
    <property type="entry name" value="FAD_PCMH"/>
    <property type="match status" value="1"/>
</dbReference>
<evidence type="ECO:0000259" key="4">
    <source>
        <dbReference type="PROSITE" id="PS51387"/>
    </source>
</evidence>
<keyword evidence="3" id="KW-0560">Oxidoreductase</keyword>
<dbReference type="EMBL" id="JSVC01000009">
    <property type="protein sequence ID" value="KIC94992.1"/>
    <property type="molecule type" value="Genomic_DNA"/>
</dbReference>
<dbReference type="InterPro" id="IPR002346">
    <property type="entry name" value="Mopterin_DH_FAD-bd"/>
</dbReference>
<dbReference type="InterPro" id="IPR036683">
    <property type="entry name" value="CO_DH_flav_C_dom_sf"/>
</dbReference>
<dbReference type="GO" id="GO:0071949">
    <property type="term" value="F:FAD binding"/>
    <property type="evidence" value="ECO:0007669"/>
    <property type="project" value="InterPro"/>
</dbReference>
<dbReference type="PANTHER" id="PTHR42659">
    <property type="entry name" value="XANTHINE DEHYDROGENASE SUBUNIT C-RELATED"/>
    <property type="match status" value="1"/>
</dbReference>
<reference evidence="5 6" key="1">
    <citation type="submission" date="2014-11" db="EMBL/GenBank/DDBJ databases">
        <title>Genome sequence of Flavihumibacter solisilvae 3-3.</title>
        <authorList>
            <person name="Zhou G."/>
            <person name="Li M."/>
            <person name="Wang G."/>
        </authorList>
    </citation>
    <scope>NUCLEOTIDE SEQUENCE [LARGE SCALE GENOMIC DNA]</scope>
    <source>
        <strain evidence="5 6">3-3</strain>
    </source>
</reference>
<keyword evidence="2" id="KW-0274">FAD</keyword>
<dbReference type="SMART" id="SM01092">
    <property type="entry name" value="CO_deh_flav_C"/>
    <property type="match status" value="1"/>
</dbReference>
<sequence>MIPAEFEYSKANTVDEAILALSLSEAKLLAGGHSLIPALKFRMSRPSMLVDISRIQELKGIHEEDGEIVIGAATTYAEIMADDYLRSQLPFLAAGTSTIGDMQVRNYGTIGGSLAHADPAADWPAMVLATDAAIEVKGPEGKRRINATDFFTGFFTTALDENEIITAIRIPVPPEGTVGTYQKFAQPASRYAMVGVAAVKTPGGKVRIGITGLTEKAFRASAAEEILSGKALDDNNIDAAVEAAFRDTEPMSDRFASAVYRKHLAKVYLRKALLEIA</sequence>
<dbReference type="OrthoDB" id="9814706at2"/>
<organism evidence="5 6">
    <name type="scientific">Flavihumibacter solisilvae</name>
    <dbReference type="NCBI Taxonomy" id="1349421"/>
    <lineage>
        <taxon>Bacteria</taxon>
        <taxon>Pseudomonadati</taxon>
        <taxon>Bacteroidota</taxon>
        <taxon>Chitinophagia</taxon>
        <taxon>Chitinophagales</taxon>
        <taxon>Chitinophagaceae</taxon>
        <taxon>Flavihumibacter</taxon>
    </lineage>
</organism>
<comment type="caution">
    <text evidence="5">The sequence shown here is derived from an EMBL/GenBank/DDBJ whole genome shotgun (WGS) entry which is preliminary data.</text>
</comment>
<dbReference type="Pfam" id="PF03450">
    <property type="entry name" value="CO_deh_flav_C"/>
    <property type="match status" value="1"/>
</dbReference>
<keyword evidence="1" id="KW-0285">Flavoprotein</keyword>
<proteinExistence type="predicted"/>
<dbReference type="SUPFAM" id="SSF56176">
    <property type="entry name" value="FAD-binding/transporter-associated domain-like"/>
    <property type="match status" value="1"/>
</dbReference>